<comment type="caution">
    <text evidence="5">The sequence shown here is derived from an EMBL/GenBank/DDBJ whole genome shotgun (WGS) entry which is preliminary data.</text>
</comment>
<dbReference type="InterPro" id="IPR017871">
    <property type="entry name" value="ABC_transporter-like_CS"/>
</dbReference>
<dbReference type="SUPFAM" id="SSF52540">
    <property type="entry name" value="P-loop containing nucleoside triphosphate hydrolases"/>
    <property type="match status" value="1"/>
</dbReference>
<gene>
    <name evidence="5" type="ORF">J3A84_04650</name>
</gene>
<dbReference type="Gene3D" id="3.40.50.300">
    <property type="entry name" value="P-loop containing nucleotide triphosphate hydrolases"/>
    <property type="match status" value="1"/>
</dbReference>
<dbReference type="Pfam" id="PF00005">
    <property type="entry name" value="ABC_tran"/>
    <property type="match status" value="1"/>
</dbReference>
<organism evidence="5 6">
    <name type="scientific">Proteiniclasticum aestuarii</name>
    <dbReference type="NCBI Taxonomy" id="2817862"/>
    <lineage>
        <taxon>Bacteria</taxon>
        <taxon>Bacillati</taxon>
        <taxon>Bacillota</taxon>
        <taxon>Clostridia</taxon>
        <taxon>Eubacteriales</taxon>
        <taxon>Clostridiaceae</taxon>
        <taxon>Proteiniclasticum</taxon>
    </lineage>
</organism>
<dbReference type="RefSeq" id="WP_207598847.1">
    <property type="nucleotide sequence ID" value="NZ_JAFNJU010000003.1"/>
</dbReference>
<dbReference type="SMART" id="SM00382">
    <property type="entry name" value="AAA"/>
    <property type="match status" value="1"/>
</dbReference>
<dbReference type="GO" id="GO:0005524">
    <property type="term" value="F:ATP binding"/>
    <property type="evidence" value="ECO:0007669"/>
    <property type="project" value="UniProtKB-KW"/>
</dbReference>
<dbReference type="PANTHER" id="PTHR42781">
    <property type="entry name" value="SPERMIDINE/PUTRESCINE IMPORT ATP-BINDING PROTEIN POTA"/>
    <property type="match status" value="1"/>
</dbReference>
<accession>A0A939KGE3</accession>
<dbReference type="Proteomes" id="UP000664218">
    <property type="component" value="Unassembled WGS sequence"/>
</dbReference>
<dbReference type="AlphaFoldDB" id="A0A939KGE3"/>
<evidence type="ECO:0000313" key="5">
    <source>
        <dbReference type="EMBL" id="MBO1264329.1"/>
    </source>
</evidence>
<protein>
    <submittedName>
        <fullName evidence="5">Amino acid ABC transporter ATP-binding protein</fullName>
    </submittedName>
</protein>
<dbReference type="InterPro" id="IPR003593">
    <property type="entry name" value="AAA+_ATPase"/>
</dbReference>
<reference evidence="5" key="1">
    <citation type="submission" date="2021-03" db="EMBL/GenBank/DDBJ databases">
        <title>Proteiniclasticum marinus sp. nov., isolated from tidal flat sediment.</title>
        <authorList>
            <person name="Namirimu T."/>
            <person name="Yang J.-A."/>
            <person name="Yang S.-H."/>
            <person name="Kim Y.-J."/>
            <person name="Kwon K.K."/>
        </authorList>
    </citation>
    <scope>NUCLEOTIDE SEQUENCE</scope>
    <source>
        <strain evidence="5">SCR006</strain>
    </source>
</reference>
<dbReference type="PANTHER" id="PTHR42781:SF9">
    <property type="entry name" value="AMINO ACID ABC TRANSPORTER, ATP-BINDING PROTEIN-RELATED"/>
    <property type="match status" value="1"/>
</dbReference>
<dbReference type="PROSITE" id="PS00211">
    <property type="entry name" value="ABC_TRANSPORTER_1"/>
    <property type="match status" value="1"/>
</dbReference>
<dbReference type="GO" id="GO:0016887">
    <property type="term" value="F:ATP hydrolysis activity"/>
    <property type="evidence" value="ECO:0007669"/>
    <property type="project" value="InterPro"/>
</dbReference>
<dbReference type="InterPro" id="IPR027417">
    <property type="entry name" value="P-loop_NTPase"/>
</dbReference>
<keyword evidence="6" id="KW-1185">Reference proteome</keyword>
<evidence type="ECO:0000313" key="6">
    <source>
        <dbReference type="Proteomes" id="UP000664218"/>
    </source>
</evidence>
<keyword evidence="2" id="KW-0547">Nucleotide-binding</keyword>
<feature type="domain" description="ABC transporter" evidence="4">
    <location>
        <begin position="2"/>
        <end position="203"/>
    </location>
</feature>
<proteinExistence type="predicted"/>
<evidence type="ECO:0000256" key="2">
    <source>
        <dbReference type="ARBA" id="ARBA00022741"/>
    </source>
</evidence>
<keyword evidence="3 5" id="KW-0067">ATP-binding</keyword>
<evidence type="ECO:0000256" key="3">
    <source>
        <dbReference type="ARBA" id="ARBA00022840"/>
    </source>
</evidence>
<evidence type="ECO:0000256" key="1">
    <source>
        <dbReference type="ARBA" id="ARBA00022448"/>
    </source>
</evidence>
<name>A0A939KGE3_9CLOT</name>
<evidence type="ECO:0000259" key="4">
    <source>
        <dbReference type="PROSITE" id="PS50893"/>
    </source>
</evidence>
<keyword evidence="1" id="KW-0813">Transport</keyword>
<dbReference type="EMBL" id="JAFNJU010000003">
    <property type="protein sequence ID" value="MBO1264329.1"/>
    <property type="molecule type" value="Genomic_DNA"/>
</dbReference>
<sequence>MFKAENISKSYGDLKVLENMNFQVEKNEVLAIVGPSGVGKSTLLKCIVQLEKQDEGHFYLNETKVDEKNRIRIGLVFQSSSLFQHLNVMDNLLIAVKYHKLYEEKEAVKKAESYLREFGLSDKKSAYPSELSGGQKQRIAIIRALLLNPLVLCFDEPTSSLDGENKTLLIDIIRKIKKEQAVIVVSHDEDLIERVADKKVILG</sequence>
<dbReference type="InterPro" id="IPR003439">
    <property type="entry name" value="ABC_transporter-like_ATP-bd"/>
</dbReference>
<dbReference type="InterPro" id="IPR050093">
    <property type="entry name" value="ABC_SmlMolc_Importer"/>
</dbReference>
<dbReference type="PROSITE" id="PS50893">
    <property type="entry name" value="ABC_TRANSPORTER_2"/>
    <property type="match status" value="1"/>
</dbReference>